<evidence type="ECO:0000256" key="1">
    <source>
        <dbReference type="ARBA" id="ARBA00005820"/>
    </source>
</evidence>
<proteinExistence type="inferred from homology"/>
<dbReference type="InterPro" id="IPR011990">
    <property type="entry name" value="TPR-like_helical_dom_sf"/>
</dbReference>
<keyword evidence="6" id="KW-1185">Reference proteome</keyword>
<dbReference type="Pfam" id="PF25872">
    <property type="entry name" value="HTH_77"/>
    <property type="match status" value="1"/>
</dbReference>
<dbReference type="InterPro" id="IPR001867">
    <property type="entry name" value="OmpR/PhoB-type_DNA-bd"/>
</dbReference>
<feature type="domain" description="Bacterial transcriptional activator" evidence="4">
    <location>
        <begin position="92"/>
        <end position="237"/>
    </location>
</feature>
<dbReference type="Proteomes" id="UP000662939">
    <property type="component" value="Chromosome"/>
</dbReference>
<dbReference type="InterPro" id="IPR016032">
    <property type="entry name" value="Sig_transdc_resp-reg_C-effctor"/>
</dbReference>
<dbReference type="Gene3D" id="3.40.50.300">
    <property type="entry name" value="P-loop containing nucleotide triphosphate hydrolases"/>
    <property type="match status" value="1"/>
</dbReference>
<dbReference type="Pfam" id="PF20703">
    <property type="entry name" value="nSTAND1"/>
    <property type="match status" value="1"/>
</dbReference>
<dbReference type="KEGG" id="nav:JQS30_05295"/>
<accession>A0A895XUX3</accession>
<evidence type="ECO:0000313" key="6">
    <source>
        <dbReference type="Proteomes" id="UP000662939"/>
    </source>
</evidence>
<evidence type="ECO:0000313" key="5">
    <source>
        <dbReference type="EMBL" id="QSB06326.1"/>
    </source>
</evidence>
<reference evidence="5" key="1">
    <citation type="submission" date="2021-02" db="EMBL/GenBank/DDBJ databases">
        <title>Natronoglycomyces albus gen. nov., sp. nov, a haloalkaliphilic actinobacterium from a soda solonchak soil.</title>
        <authorList>
            <person name="Sorokin D.Y."/>
            <person name="Khijniak T.V."/>
            <person name="Zakharycheva A.P."/>
            <person name="Boueva O.V."/>
            <person name="Ariskina E.V."/>
            <person name="Hahnke R.L."/>
            <person name="Bunk B."/>
            <person name="Sproer C."/>
            <person name="Schumann P."/>
            <person name="Evtushenko L.I."/>
            <person name="Kublanov I.V."/>
        </authorList>
    </citation>
    <scope>NUCLEOTIDE SEQUENCE</scope>
    <source>
        <strain evidence="5">DSM 106290</strain>
    </source>
</reference>
<dbReference type="EMBL" id="CP070496">
    <property type="protein sequence ID" value="QSB06326.1"/>
    <property type="molecule type" value="Genomic_DNA"/>
</dbReference>
<dbReference type="GO" id="GO:0006355">
    <property type="term" value="P:regulation of DNA-templated transcription"/>
    <property type="evidence" value="ECO:0007669"/>
    <property type="project" value="InterPro"/>
</dbReference>
<gene>
    <name evidence="5" type="ORF">JQS30_05295</name>
</gene>
<keyword evidence="2" id="KW-0238">DNA-binding</keyword>
<sequence length="965" mass="106890">MRISLLGPLTITDSHGQSLPLPGSQGRALLTLLAHKVGWMSSNSQLIAALWPEEDPETRLNALHTQVSRLRKIVGDRIQSSLSGYTLIDVTTDIDQFRSYAAQGRRHREAHDCHSAEESFTQALSLWRGEPLADVANRGFADSLITGLVQERRDVASQLIDVKLALGRAAELLPELSSALATDPWDERVTAQYMRALGEVGQQTQAMEVFERTRKHLSEELGIDPSPRLAQAHLDVLRGQPGPAPAQVMPTEDWPESNFPVAFSSLLGREDDLANLTRRLEHERLVVLTGPGGVGKTRLALEVGSRVAAQGSLAARLVELAAVSDPDQVPFVVLSALRQGSRLPSRHGEGEADAMTRLRSTLREWPVLLVIDNCEHLLRPVARLVRELLAHCPRLRILATSRQPFTVPGELVFPVAPMPYPQTSDGLSVAQALEYPAVALLVSRAQSSMPDFALTEENAADVVRICTGVDGLPLALELASARLRTMTPADLVARLDRRLQLLSAGDSSAQARQRTLRAVVDWSWDLLTATERELLARMSVFSGSATLEAVESVCAGDAEVLGELVDKSLVTRLSGGRYRLLEIIREYAAQKLSTQDGEPHRMHIAHADFYLGVAKEAEPELMTRKQVGALERLAADHDNFMTAIQRMINLDEVARAYELYAPLTWYMWMRGHRLEGMRLAQVLWDLGTVEGAQFDPRLTASQRVRIGQGGTWGIWDGTIEAKAILPRLREAAKLAEEYQLEDSIPSVKMTPLMIPMMLGDSEAIFRLSEDLMDDPNTWIRGMGHFFRACFAGDNVTEVERERLLLASVRIFEKLGERFGLILSLAALGEMWQLQGRVEAAREVLQRARATEAQFGAPPGDSVVTYSLWILMADNDDPATVMEEIAAQRQLAWQVGNTENIVATDLATAICLRRLGRWRDAQEVVRRVEHSLSVRSGTTDLWTPLRREQDLLAAHWDAAGLRGRVR</sequence>
<dbReference type="SUPFAM" id="SSF48452">
    <property type="entry name" value="TPR-like"/>
    <property type="match status" value="1"/>
</dbReference>
<evidence type="ECO:0000256" key="2">
    <source>
        <dbReference type="ARBA" id="ARBA00023125"/>
    </source>
</evidence>
<dbReference type="CDD" id="cd15831">
    <property type="entry name" value="BTAD"/>
    <property type="match status" value="1"/>
</dbReference>
<dbReference type="InterPro" id="IPR036388">
    <property type="entry name" value="WH-like_DNA-bd_sf"/>
</dbReference>
<dbReference type="Gene3D" id="1.10.10.10">
    <property type="entry name" value="Winged helix-like DNA-binding domain superfamily/Winged helix DNA-binding domain"/>
    <property type="match status" value="1"/>
</dbReference>
<dbReference type="Pfam" id="PF00486">
    <property type="entry name" value="Trans_reg_C"/>
    <property type="match status" value="1"/>
</dbReference>
<name>A0A895XUX3_9ACTN</name>
<feature type="domain" description="OmpR/PhoB-type" evidence="3">
    <location>
        <begin position="16"/>
        <end position="87"/>
    </location>
</feature>
<dbReference type="GO" id="GO:0003677">
    <property type="term" value="F:DNA binding"/>
    <property type="evidence" value="ECO:0007669"/>
    <property type="project" value="UniProtKB-KW"/>
</dbReference>
<dbReference type="SMART" id="SM01043">
    <property type="entry name" value="BTAD"/>
    <property type="match status" value="1"/>
</dbReference>
<evidence type="ECO:0000259" key="4">
    <source>
        <dbReference type="SMART" id="SM01043"/>
    </source>
</evidence>
<comment type="similarity">
    <text evidence="1">Belongs to the AfsR/DnrI/RedD regulatory family.</text>
</comment>
<dbReference type="InterPro" id="IPR027417">
    <property type="entry name" value="P-loop_NTPase"/>
</dbReference>
<protein>
    <submittedName>
        <fullName evidence="5">Winged helix-turn-helix domain-containing protein</fullName>
    </submittedName>
</protein>
<dbReference type="PANTHER" id="PTHR47691:SF3">
    <property type="entry name" value="HTH-TYPE TRANSCRIPTIONAL REGULATOR RV0890C-RELATED"/>
    <property type="match status" value="1"/>
</dbReference>
<dbReference type="GO" id="GO:0000160">
    <property type="term" value="P:phosphorelay signal transduction system"/>
    <property type="evidence" value="ECO:0007669"/>
    <property type="project" value="InterPro"/>
</dbReference>
<dbReference type="SMART" id="SM00862">
    <property type="entry name" value="Trans_reg_C"/>
    <property type="match status" value="1"/>
</dbReference>
<dbReference type="PRINTS" id="PR00364">
    <property type="entry name" value="DISEASERSIST"/>
</dbReference>
<evidence type="ECO:0000259" key="3">
    <source>
        <dbReference type="SMART" id="SM00862"/>
    </source>
</evidence>
<dbReference type="InterPro" id="IPR005158">
    <property type="entry name" value="BTAD"/>
</dbReference>
<dbReference type="InterPro" id="IPR058852">
    <property type="entry name" value="HTH_77"/>
</dbReference>
<dbReference type="Gene3D" id="1.25.40.10">
    <property type="entry name" value="Tetratricopeptide repeat domain"/>
    <property type="match status" value="2"/>
</dbReference>
<organism evidence="5 6">
    <name type="scientific">Natronoglycomyces albus</name>
    <dbReference type="NCBI Taxonomy" id="2811108"/>
    <lineage>
        <taxon>Bacteria</taxon>
        <taxon>Bacillati</taxon>
        <taxon>Actinomycetota</taxon>
        <taxon>Actinomycetes</taxon>
        <taxon>Glycomycetales</taxon>
        <taxon>Glycomycetaceae</taxon>
        <taxon>Natronoglycomyces</taxon>
    </lineage>
</organism>
<dbReference type="SUPFAM" id="SSF46894">
    <property type="entry name" value="C-terminal effector domain of the bipartite response regulators"/>
    <property type="match status" value="1"/>
</dbReference>
<dbReference type="RefSeq" id="WP_213172335.1">
    <property type="nucleotide sequence ID" value="NZ_CP070496.1"/>
</dbReference>
<dbReference type="SUPFAM" id="SSF52540">
    <property type="entry name" value="P-loop containing nucleoside triphosphate hydrolases"/>
    <property type="match status" value="1"/>
</dbReference>
<dbReference type="Pfam" id="PF03704">
    <property type="entry name" value="BTAD"/>
    <property type="match status" value="1"/>
</dbReference>
<dbReference type="AlphaFoldDB" id="A0A895XUX3"/>
<dbReference type="PANTHER" id="PTHR47691">
    <property type="entry name" value="REGULATOR-RELATED"/>
    <property type="match status" value="1"/>
</dbReference>
<dbReference type="InterPro" id="IPR049052">
    <property type="entry name" value="nSTAND1"/>
</dbReference>